<dbReference type="PANTHER" id="PTHR48020:SF35">
    <property type="entry name" value="SUGAR TRANSPORTER"/>
    <property type="match status" value="1"/>
</dbReference>
<dbReference type="Gene3D" id="1.20.1250.20">
    <property type="entry name" value="MFS general substrate transporter like domains"/>
    <property type="match status" value="2"/>
</dbReference>
<dbReference type="Gramene" id="EFJ16184">
    <property type="protein sequence ID" value="EFJ16184"/>
    <property type="gene ID" value="SELMODRAFT_445340"/>
</dbReference>
<keyword evidence="5 8" id="KW-1133">Transmembrane helix</keyword>
<dbReference type="Pfam" id="PF00083">
    <property type="entry name" value="Sugar_tr"/>
    <property type="match status" value="2"/>
</dbReference>
<feature type="transmembrane region" description="Helical" evidence="8">
    <location>
        <begin position="98"/>
        <end position="121"/>
    </location>
</feature>
<dbReference type="InterPro" id="IPR020846">
    <property type="entry name" value="MFS_dom"/>
</dbReference>
<feature type="transmembrane region" description="Helical" evidence="8">
    <location>
        <begin position="74"/>
        <end position="92"/>
    </location>
</feature>
<evidence type="ECO:0000256" key="5">
    <source>
        <dbReference type="ARBA" id="ARBA00022989"/>
    </source>
</evidence>
<evidence type="ECO:0000256" key="1">
    <source>
        <dbReference type="ARBA" id="ARBA00004141"/>
    </source>
</evidence>
<dbReference type="STRING" id="88036.D8SHV3"/>
<dbReference type="GO" id="GO:0055085">
    <property type="term" value="P:transmembrane transport"/>
    <property type="evidence" value="ECO:0000318"/>
    <property type="project" value="GO_Central"/>
</dbReference>
<evidence type="ECO:0000313" key="11">
    <source>
        <dbReference type="Proteomes" id="UP000001514"/>
    </source>
</evidence>
<evidence type="ECO:0000256" key="7">
    <source>
        <dbReference type="SAM" id="MobiDB-lite"/>
    </source>
</evidence>
<keyword evidence="4 8" id="KW-0812">Transmembrane</keyword>
<dbReference type="PRINTS" id="PR00171">
    <property type="entry name" value="SUGRTRNSPORT"/>
</dbReference>
<dbReference type="GO" id="GO:0016020">
    <property type="term" value="C:membrane"/>
    <property type="evidence" value="ECO:0000318"/>
    <property type="project" value="GO_Central"/>
</dbReference>
<evidence type="ECO:0000256" key="3">
    <source>
        <dbReference type="ARBA" id="ARBA00022448"/>
    </source>
</evidence>
<dbReference type="SUPFAM" id="SSF103473">
    <property type="entry name" value="MFS general substrate transporter"/>
    <property type="match status" value="1"/>
</dbReference>
<dbReference type="OMA" id="ESHYNKD"/>
<dbReference type="GO" id="GO:0022857">
    <property type="term" value="F:transmembrane transporter activity"/>
    <property type="evidence" value="ECO:0000318"/>
    <property type="project" value="GO_Central"/>
</dbReference>
<dbReference type="PROSITE" id="PS00217">
    <property type="entry name" value="SUGAR_TRANSPORT_2"/>
    <property type="match status" value="1"/>
</dbReference>
<dbReference type="InterPro" id="IPR005829">
    <property type="entry name" value="Sugar_transporter_CS"/>
</dbReference>
<feature type="transmembrane region" description="Helical" evidence="8">
    <location>
        <begin position="133"/>
        <end position="158"/>
    </location>
</feature>
<evidence type="ECO:0000313" key="10">
    <source>
        <dbReference type="EMBL" id="EFJ16184.1"/>
    </source>
</evidence>
<dbReference type="OrthoDB" id="6339427at2759"/>
<dbReference type="KEGG" id="smo:SELMODRAFT_445340"/>
<evidence type="ECO:0000256" key="8">
    <source>
        <dbReference type="SAM" id="Phobius"/>
    </source>
</evidence>
<dbReference type="PROSITE" id="PS50850">
    <property type="entry name" value="MFS"/>
    <property type="match status" value="1"/>
</dbReference>
<gene>
    <name evidence="10" type="primary">TMT4-2</name>
    <name evidence="10" type="ORF">SELMODRAFT_445340</name>
</gene>
<feature type="compositionally biased region" description="Acidic residues" evidence="7">
    <location>
        <begin position="313"/>
        <end position="324"/>
    </location>
</feature>
<dbReference type="InterPro" id="IPR050814">
    <property type="entry name" value="Myo-inositol_Transporter"/>
</dbReference>
<feature type="domain" description="Major facilitator superfamily (MFS) profile" evidence="9">
    <location>
        <begin position="7"/>
        <end position="678"/>
    </location>
</feature>
<dbReference type="InterPro" id="IPR005828">
    <property type="entry name" value="MFS_sugar_transport-like"/>
</dbReference>
<comment type="similarity">
    <text evidence="2">Belongs to the major facilitator superfamily. Sugar transporter (TC 2.A.1.1) family.</text>
</comment>
<accession>D8SHV3</accession>
<feature type="region of interest" description="Disordered" evidence="7">
    <location>
        <begin position="301"/>
        <end position="331"/>
    </location>
</feature>
<dbReference type="PANTHER" id="PTHR48020">
    <property type="entry name" value="PROTON MYO-INOSITOL COTRANSPORTER"/>
    <property type="match status" value="1"/>
</dbReference>
<organism evidence="11">
    <name type="scientific">Selaginella moellendorffii</name>
    <name type="common">Spikemoss</name>
    <dbReference type="NCBI Taxonomy" id="88036"/>
    <lineage>
        <taxon>Eukaryota</taxon>
        <taxon>Viridiplantae</taxon>
        <taxon>Streptophyta</taxon>
        <taxon>Embryophyta</taxon>
        <taxon>Tracheophyta</taxon>
        <taxon>Lycopodiopsida</taxon>
        <taxon>Selaginellales</taxon>
        <taxon>Selaginellaceae</taxon>
        <taxon>Selaginella</taxon>
    </lineage>
</organism>
<keyword evidence="6 8" id="KW-0472">Membrane</keyword>
<name>D8SHV3_SELML</name>
<feature type="transmembrane region" description="Helical" evidence="8">
    <location>
        <begin position="588"/>
        <end position="611"/>
    </location>
</feature>
<dbReference type="InParanoid" id="D8SHV3"/>
<sequence>MQPPIFIAAAASIGNFLQGWDNGAIAGSLLFIKPAFDLEESPGLEGTVAASSLIGAFLSTLCSGPGADWLGRRSILLVSAALYILGSCVTIWSPNVAVLVLARLLVGAGSGISVTITPIYIAELSPAEIRGQLLTYPQFTGSGGLLLSYIYCFCLSLMDTPNWRLMLGLLLLPSVLFLLLGVSYLPESPRWLVSKGKMLKARGILQKLRNKNDVAPELALLVEGLGVGADTSLQEWVLEPASETTYSRKSSVLSAPESGISWLAISKPAESLSRHTTAEPSKLQLVDPMVTIIGSLQSTHDISQASDTRSEGGDFDDEKPEDDQTSSRSLAEFDDEILKTPFIRRKSVEDELGQSGRCLLQETRSFYGSYTGGESLVPSVGIGGGWQLGWQWQEQQQGSTKDNVVTFKRVFLLQDSPEKSANSLPGGGEAIQAAALVGQPAQSCGSLLSKSAVGPAMIHPIETALQGPAWSDLLEGGVHRALMVAVVLQVLQQLSGINAVLYYVPQILQRCGAAQILANAGLNPDSASILGSGLACLLMLPAIVVAMRLMDRTGRRRLLLTTLPLLLLSLVMLIISNSIRKGVVQSTISFMGVVLYVCTFVMGFGPIPNILASEIFPTRVRGVCIGICQVTMWSCSILLTNLFPMLLLELGVAGIFSCFAVLVSVAWFFTLLKVPETKGMPLEVITEFFAMSARPKTLEAKA</sequence>
<dbReference type="Proteomes" id="UP000001514">
    <property type="component" value="Unassembled WGS sequence"/>
</dbReference>
<evidence type="ECO:0000256" key="6">
    <source>
        <dbReference type="ARBA" id="ARBA00023136"/>
    </source>
</evidence>
<dbReference type="AlphaFoldDB" id="D8SHV3"/>
<keyword evidence="3" id="KW-0813">Transport</keyword>
<dbReference type="InterPro" id="IPR036259">
    <property type="entry name" value="MFS_trans_sf"/>
</dbReference>
<protein>
    <submittedName>
        <fullName evidence="10">Uncharacterized protein TMT4-2</fullName>
    </submittedName>
</protein>
<evidence type="ECO:0000259" key="9">
    <source>
        <dbReference type="PROSITE" id="PS50850"/>
    </source>
</evidence>
<comment type="subcellular location">
    <subcellularLocation>
        <location evidence="1">Membrane</location>
        <topology evidence="1">Multi-pass membrane protein</topology>
    </subcellularLocation>
</comment>
<dbReference type="EMBL" id="GL377620">
    <property type="protein sequence ID" value="EFJ16184.1"/>
    <property type="molecule type" value="Genomic_DNA"/>
</dbReference>
<keyword evidence="11" id="KW-1185">Reference proteome</keyword>
<dbReference type="GeneID" id="9662365"/>
<feature type="transmembrane region" description="Helical" evidence="8">
    <location>
        <begin position="650"/>
        <end position="672"/>
    </location>
</feature>
<feature type="transmembrane region" description="Helical" evidence="8">
    <location>
        <begin position="623"/>
        <end position="644"/>
    </location>
</feature>
<evidence type="ECO:0000256" key="2">
    <source>
        <dbReference type="ARBA" id="ARBA00010992"/>
    </source>
</evidence>
<feature type="transmembrane region" description="Helical" evidence="8">
    <location>
        <begin position="558"/>
        <end position="576"/>
    </location>
</feature>
<dbReference type="HOGENOM" id="CLU_015397_1_0_1"/>
<dbReference type="InterPro" id="IPR003663">
    <property type="entry name" value="Sugar/inositol_transpt"/>
</dbReference>
<proteinExistence type="inferred from homology"/>
<feature type="transmembrane region" description="Helical" evidence="8">
    <location>
        <begin position="164"/>
        <end position="185"/>
    </location>
</feature>
<dbReference type="PROSITE" id="PS00216">
    <property type="entry name" value="SUGAR_TRANSPORT_1"/>
    <property type="match status" value="1"/>
</dbReference>
<feature type="transmembrane region" description="Helical" evidence="8">
    <location>
        <begin position="527"/>
        <end position="546"/>
    </location>
</feature>
<reference evidence="10 11" key="1">
    <citation type="journal article" date="2011" name="Science">
        <title>The Selaginella genome identifies genetic changes associated with the evolution of vascular plants.</title>
        <authorList>
            <person name="Banks J.A."/>
            <person name="Nishiyama T."/>
            <person name="Hasebe M."/>
            <person name="Bowman J.L."/>
            <person name="Gribskov M."/>
            <person name="dePamphilis C."/>
            <person name="Albert V.A."/>
            <person name="Aono N."/>
            <person name="Aoyama T."/>
            <person name="Ambrose B.A."/>
            <person name="Ashton N.W."/>
            <person name="Axtell M.J."/>
            <person name="Barker E."/>
            <person name="Barker M.S."/>
            <person name="Bennetzen J.L."/>
            <person name="Bonawitz N.D."/>
            <person name="Chapple C."/>
            <person name="Cheng C."/>
            <person name="Correa L.G."/>
            <person name="Dacre M."/>
            <person name="DeBarry J."/>
            <person name="Dreyer I."/>
            <person name="Elias M."/>
            <person name="Engstrom E.M."/>
            <person name="Estelle M."/>
            <person name="Feng L."/>
            <person name="Finet C."/>
            <person name="Floyd S.K."/>
            <person name="Frommer W.B."/>
            <person name="Fujita T."/>
            <person name="Gramzow L."/>
            <person name="Gutensohn M."/>
            <person name="Harholt J."/>
            <person name="Hattori M."/>
            <person name="Heyl A."/>
            <person name="Hirai T."/>
            <person name="Hiwatashi Y."/>
            <person name="Ishikawa M."/>
            <person name="Iwata M."/>
            <person name="Karol K.G."/>
            <person name="Koehler B."/>
            <person name="Kolukisaoglu U."/>
            <person name="Kubo M."/>
            <person name="Kurata T."/>
            <person name="Lalonde S."/>
            <person name="Li K."/>
            <person name="Li Y."/>
            <person name="Litt A."/>
            <person name="Lyons E."/>
            <person name="Manning G."/>
            <person name="Maruyama T."/>
            <person name="Michael T.P."/>
            <person name="Mikami K."/>
            <person name="Miyazaki S."/>
            <person name="Morinaga S."/>
            <person name="Murata T."/>
            <person name="Mueller-Roeber B."/>
            <person name="Nelson D.R."/>
            <person name="Obara M."/>
            <person name="Oguri Y."/>
            <person name="Olmstead R.G."/>
            <person name="Onodera N."/>
            <person name="Petersen B.L."/>
            <person name="Pils B."/>
            <person name="Prigge M."/>
            <person name="Rensing S.A."/>
            <person name="Riano-Pachon D.M."/>
            <person name="Roberts A.W."/>
            <person name="Sato Y."/>
            <person name="Scheller H.V."/>
            <person name="Schulz B."/>
            <person name="Schulz C."/>
            <person name="Shakirov E.V."/>
            <person name="Shibagaki N."/>
            <person name="Shinohara N."/>
            <person name="Shippen D.E."/>
            <person name="Soerensen I."/>
            <person name="Sotooka R."/>
            <person name="Sugimoto N."/>
            <person name="Sugita M."/>
            <person name="Sumikawa N."/>
            <person name="Tanurdzic M."/>
            <person name="Theissen G."/>
            <person name="Ulvskov P."/>
            <person name="Wakazuki S."/>
            <person name="Weng J.K."/>
            <person name="Willats W.W."/>
            <person name="Wipf D."/>
            <person name="Wolf P.G."/>
            <person name="Yang L."/>
            <person name="Zimmer A.D."/>
            <person name="Zhu Q."/>
            <person name="Mitros T."/>
            <person name="Hellsten U."/>
            <person name="Loque D."/>
            <person name="Otillar R."/>
            <person name="Salamov A."/>
            <person name="Schmutz J."/>
            <person name="Shapiro H."/>
            <person name="Lindquist E."/>
            <person name="Lucas S."/>
            <person name="Rokhsar D."/>
            <person name="Grigoriev I.V."/>
        </authorList>
    </citation>
    <scope>NUCLEOTIDE SEQUENCE [LARGE SCALE GENOMIC DNA]</scope>
</reference>
<evidence type="ECO:0000256" key="4">
    <source>
        <dbReference type="ARBA" id="ARBA00022692"/>
    </source>
</evidence>
<dbReference type="eggNOG" id="KOG0254">
    <property type="taxonomic scope" value="Eukaryota"/>
</dbReference>